<sequence length="82" mass="9667">MECGGSYRSTASVIWSKLYSFYHFVPLSKLRSKFFVIKIYSGSKLLNWISIRDEFEIEESEDVDVEDEFGADDRICGTRRRR</sequence>
<evidence type="ECO:0000313" key="2">
    <source>
        <dbReference type="Proteomes" id="UP000290289"/>
    </source>
</evidence>
<gene>
    <name evidence="1" type="ORF">DVH24_009878</name>
</gene>
<organism evidence="1 2">
    <name type="scientific">Malus domestica</name>
    <name type="common">Apple</name>
    <name type="synonym">Pyrus malus</name>
    <dbReference type="NCBI Taxonomy" id="3750"/>
    <lineage>
        <taxon>Eukaryota</taxon>
        <taxon>Viridiplantae</taxon>
        <taxon>Streptophyta</taxon>
        <taxon>Embryophyta</taxon>
        <taxon>Tracheophyta</taxon>
        <taxon>Spermatophyta</taxon>
        <taxon>Magnoliopsida</taxon>
        <taxon>eudicotyledons</taxon>
        <taxon>Gunneridae</taxon>
        <taxon>Pentapetalae</taxon>
        <taxon>rosids</taxon>
        <taxon>fabids</taxon>
        <taxon>Rosales</taxon>
        <taxon>Rosaceae</taxon>
        <taxon>Amygdaloideae</taxon>
        <taxon>Maleae</taxon>
        <taxon>Malus</taxon>
    </lineage>
</organism>
<dbReference type="EMBL" id="RDQH01000331">
    <property type="protein sequence ID" value="RXH97553.1"/>
    <property type="molecule type" value="Genomic_DNA"/>
</dbReference>
<reference evidence="1 2" key="1">
    <citation type="submission" date="2018-10" db="EMBL/GenBank/DDBJ databases">
        <title>A high-quality apple genome assembly.</title>
        <authorList>
            <person name="Hu J."/>
        </authorList>
    </citation>
    <scope>NUCLEOTIDE SEQUENCE [LARGE SCALE GENOMIC DNA]</scope>
    <source>
        <strain evidence="2">cv. HFTH1</strain>
        <tissue evidence="1">Young leaf</tissue>
    </source>
</reference>
<dbReference type="Proteomes" id="UP000290289">
    <property type="component" value="Chromosome 5"/>
</dbReference>
<proteinExistence type="predicted"/>
<evidence type="ECO:0000313" key="1">
    <source>
        <dbReference type="EMBL" id="RXH97553.1"/>
    </source>
</evidence>
<name>A0A498JUG0_MALDO</name>
<dbReference type="AlphaFoldDB" id="A0A498JUG0"/>
<comment type="caution">
    <text evidence="1">The sequence shown here is derived from an EMBL/GenBank/DDBJ whole genome shotgun (WGS) entry which is preliminary data.</text>
</comment>
<keyword evidence="2" id="KW-1185">Reference proteome</keyword>
<accession>A0A498JUG0</accession>
<protein>
    <submittedName>
        <fullName evidence="1">Uncharacterized protein</fullName>
    </submittedName>
</protein>